<organism evidence="2 3">
    <name type="scientific">Clunio marinus</name>
    <dbReference type="NCBI Taxonomy" id="568069"/>
    <lineage>
        <taxon>Eukaryota</taxon>
        <taxon>Metazoa</taxon>
        <taxon>Ecdysozoa</taxon>
        <taxon>Arthropoda</taxon>
        <taxon>Hexapoda</taxon>
        <taxon>Insecta</taxon>
        <taxon>Pterygota</taxon>
        <taxon>Neoptera</taxon>
        <taxon>Endopterygota</taxon>
        <taxon>Diptera</taxon>
        <taxon>Nematocera</taxon>
        <taxon>Chironomoidea</taxon>
        <taxon>Chironomidae</taxon>
        <taxon>Clunio</taxon>
    </lineage>
</organism>
<name>A0A1J1I7D7_9DIPT</name>
<feature type="region of interest" description="Disordered" evidence="1">
    <location>
        <begin position="49"/>
        <end position="93"/>
    </location>
</feature>
<feature type="compositionally biased region" description="Basic residues" evidence="1">
    <location>
        <begin position="72"/>
        <end position="85"/>
    </location>
</feature>
<protein>
    <submittedName>
        <fullName evidence="2">CLUMA_CG007844, isoform A</fullName>
    </submittedName>
</protein>
<evidence type="ECO:0000313" key="2">
    <source>
        <dbReference type="EMBL" id="CRK94329.1"/>
    </source>
</evidence>
<evidence type="ECO:0000256" key="1">
    <source>
        <dbReference type="SAM" id="MobiDB-lite"/>
    </source>
</evidence>
<feature type="compositionally biased region" description="Polar residues" evidence="1">
    <location>
        <begin position="112"/>
        <end position="132"/>
    </location>
</feature>
<keyword evidence="3" id="KW-1185">Reference proteome</keyword>
<feature type="region of interest" description="Disordered" evidence="1">
    <location>
        <begin position="106"/>
        <end position="132"/>
    </location>
</feature>
<evidence type="ECO:0000313" key="3">
    <source>
        <dbReference type="Proteomes" id="UP000183832"/>
    </source>
</evidence>
<dbReference type="EMBL" id="CVRI01000038">
    <property type="protein sequence ID" value="CRK94329.1"/>
    <property type="molecule type" value="Genomic_DNA"/>
</dbReference>
<sequence length="226" mass="25824">MSSNICLQSCFELTFKINSIHLKEAENIDEKLSLVIKFANKILRLENSKVKSSSASNEEEMIKKEQISSSRKNVKKTLRKFKSRRGQSLERTRTSFKKQNCEDFDDDDDYSSECSPTCNKETSESSDATSSNGNIFRSIKQHVDSTSSCLSESLSQHCIKYEIYLDDQLIAKASQAINKCFAFSIRNENFDTDIINMRLDLVKPNEDDSGTMDVSITIKKLENRKH</sequence>
<accession>A0A1J1I7D7</accession>
<dbReference type="AlphaFoldDB" id="A0A1J1I7D7"/>
<reference evidence="2 3" key="1">
    <citation type="submission" date="2015-04" db="EMBL/GenBank/DDBJ databases">
        <authorList>
            <person name="Syromyatnikov M.Y."/>
            <person name="Popov V.N."/>
        </authorList>
    </citation>
    <scope>NUCLEOTIDE SEQUENCE [LARGE SCALE GENOMIC DNA]</scope>
</reference>
<proteinExistence type="predicted"/>
<gene>
    <name evidence="2" type="ORF">CLUMA_CG007844</name>
</gene>
<dbReference type="Proteomes" id="UP000183832">
    <property type="component" value="Unassembled WGS sequence"/>
</dbReference>